<dbReference type="InterPro" id="IPR051795">
    <property type="entry name" value="Glycosyl_Hydrlase_43"/>
</dbReference>
<gene>
    <name evidence="8" type="ORF">CB0940_09325</name>
    <name evidence="9" type="ORF">RHO25_011017</name>
</gene>
<protein>
    <recommendedName>
        <fullName evidence="12">Glycoside hydrolase family 43 protein</fullName>
    </recommendedName>
</protein>
<evidence type="ECO:0000256" key="4">
    <source>
        <dbReference type="PIRSR" id="PIRSR606710-1"/>
    </source>
</evidence>
<evidence type="ECO:0000313" key="11">
    <source>
        <dbReference type="Proteomes" id="UP001302367"/>
    </source>
</evidence>
<reference evidence="8 10" key="1">
    <citation type="submission" date="2015-10" db="EMBL/GenBank/DDBJ databases">
        <title>The cercosporin biosynthetic gene cluster was horizontally transferred to several fungal lineages and shown to be expanded in Cercospora beticola based on microsynteny with recipient genomes.</title>
        <authorList>
            <person name="De Jonge R."/>
            <person name="Ebert M.K."/>
            <person name="Suttle J.C."/>
            <person name="Jurick Ii W.M."/>
            <person name="Secor G.A."/>
            <person name="Thomma B.P."/>
            <person name="Van De Peer Y."/>
            <person name="Bolton M.D."/>
        </authorList>
    </citation>
    <scope>NUCLEOTIDE SEQUENCE [LARGE SCALE GENOMIC DNA]</scope>
    <source>
        <strain evidence="8 10">09-40</strain>
    </source>
</reference>
<dbReference type="Pfam" id="PF04616">
    <property type="entry name" value="Glyco_hydro_43"/>
    <property type="match status" value="1"/>
</dbReference>
<dbReference type="Gene3D" id="2.115.10.20">
    <property type="entry name" value="Glycosyl hydrolase domain, family 43"/>
    <property type="match status" value="1"/>
</dbReference>
<evidence type="ECO:0000313" key="8">
    <source>
        <dbReference type="EMBL" id="PIA92161.1"/>
    </source>
</evidence>
<evidence type="ECO:0000256" key="7">
    <source>
        <dbReference type="SAM" id="SignalP"/>
    </source>
</evidence>
<keyword evidence="2 6" id="KW-0378">Hydrolase</keyword>
<evidence type="ECO:0000313" key="10">
    <source>
        <dbReference type="Proteomes" id="UP000230605"/>
    </source>
</evidence>
<sequence length="340" mass="36220">MLLFHCVSYLFFTLLHPTLASPLPAEDVFIRSLTKRDTILGPKLNGANFPDPAIIFVDKWYAFATRTIGSNIHIQVATSTDFNTWTLQRNADGSQYNALPNIPAWAVQGNPNTWAPDVNQLDDGSFVMYYSASTVQDKSKHCVGAAVSKSPLGPYSPTSDQPLVCPLAQGGAIDASGFNDNGQRYIMYKVDGNSLGAGGPCNSGVPPLKPTPLMLQAVASNGYTLQGNPTALLDHNGASDDGILEAPVLVKKNGLYFLLFSSGCFTTTNYDVDYATATSVRGPYTRASTPLLSTGRNGLSGPGGADFSKDLKFTVFHANANGGRAMYTAMVTVNGKQLSI</sequence>
<proteinExistence type="inferred from homology"/>
<evidence type="ECO:0000256" key="2">
    <source>
        <dbReference type="ARBA" id="ARBA00022801"/>
    </source>
</evidence>
<dbReference type="CDD" id="cd08999">
    <property type="entry name" value="GH43_ABN-like"/>
    <property type="match status" value="1"/>
</dbReference>
<keyword evidence="7" id="KW-0732">Signal</keyword>
<evidence type="ECO:0000313" key="9">
    <source>
        <dbReference type="EMBL" id="WPB06360.1"/>
    </source>
</evidence>
<dbReference type="OrthoDB" id="3879658at2759"/>
<accession>A0A2G5HHY2</accession>
<feature type="chain" id="PRO_5013949024" description="Glycoside hydrolase family 43 protein" evidence="7">
    <location>
        <begin position="21"/>
        <end position="340"/>
    </location>
</feature>
<comment type="similarity">
    <text evidence="1 6">Belongs to the glycosyl hydrolase 43 family.</text>
</comment>
<keyword evidence="3 6" id="KW-0326">Glycosidase</keyword>
<keyword evidence="11" id="KW-1185">Reference proteome</keyword>
<dbReference type="InterPro" id="IPR006710">
    <property type="entry name" value="Glyco_hydro_43"/>
</dbReference>
<dbReference type="EMBL" id="CP134190">
    <property type="protein sequence ID" value="WPB06360.1"/>
    <property type="molecule type" value="Genomic_DNA"/>
</dbReference>
<dbReference type="EMBL" id="LKMD01000106">
    <property type="protein sequence ID" value="PIA92161.1"/>
    <property type="molecule type" value="Genomic_DNA"/>
</dbReference>
<name>A0A2G5HHY2_CERBT</name>
<reference evidence="9 11" key="2">
    <citation type="submission" date="2023-09" db="EMBL/GenBank/DDBJ databases">
        <title>Complete-Gapless Cercospora beticola genome.</title>
        <authorList>
            <person name="Wyatt N.A."/>
            <person name="Spanner R.E."/>
            <person name="Bolton M.D."/>
        </authorList>
    </citation>
    <scope>NUCLEOTIDE SEQUENCE [LARGE SCALE GENOMIC DNA]</scope>
    <source>
        <strain evidence="9">Cb09-40</strain>
    </source>
</reference>
<feature type="signal peptide" evidence="7">
    <location>
        <begin position="1"/>
        <end position="20"/>
    </location>
</feature>
<feature type="active site" description="Proton donor" evidence="4">
    <location>
        <position position="245"/>
    </location>
</feature>
<dbReference type="GO" id="GO:0004553">
    <property type="term" value="F:hydrolase activity, hydrolyzing O-glycosyl compounds"/>
    <property type="evidence" value="ECO:0007669"/>
    <property type="project" value="InterPro"/>
</dbReference>
<dbReference type="Proteomes" id="UP000230605">
    <property type="component" value="Chromosome 7"/>
</dbReference>
<evidence type="ECO:0000256" key="6">
    <source>
        <dbReference type="RuleBase" id="RU361187"/>
    </source>
</evidence>
<evidence type="ECO:0000256" key="3">
    <source>
        <dbReference type="ARBA" id="ARBA00023295"/>
    </source>
</evidence>
<evidence type="ECO:0000256" key="1">
    <source>
        <dbReference type="ARBA" id="ARBA00009865"/>
    </source>
</evidence>
<dbReference type="Proteomes" id="UP001302367">
    <property type="component" value="Chromosome 7"/>
</dbReference>
<dbReference type="InterPro" id="IPR023296">
    <property type="entry name" value="Glyco_hydro_beta-prop_sf"/>
</dbReference>
<dbReference type="GO" id="GO:0005975">
    <property type="term" value="P:carbohydrate metabolic process"/>
    <property type="evidence" value="ECO:0007669"/>
    <property type="project" value="InterPro"/>
</dbReference>
<feature type="site" description="Important for catalytic activity, responsible for pKa modulation of the active site Glu and correct orientation of both the proton donor and substrate" evidence="5">
    <location>
        <position position="174"/>
    </location>
</feature>
<dbReference type="PANTHER" id="PTHR42812:SF5">
    <property type="entry name" value="ENDO-ARABINASE"/>
    <property type="match status" value="1"/>
</dbReference>
<dbReference type="SUPFAM" id="SSF75005">
    <property type="entry name" value="Arabinanase/levansucrase/invertase"/>
    <property type="match status" value="1"/>
</dbReference>
<feature type="active site" description="Proton acceptor" evidence="4">
    <location>
        <position position="51"/>
    </location>
</feature>
<evidence type="ECO:0000256" key="5">
    <source>
        <dbReference type="PIRSR" id="PIRSR606710-2"/>
    </source>
</evidence>
<dbReference type="AlphaFoldDB" id="A0A2G5HHY2"/>
<evidence type="ECO:0008006" key="12">
    <source>
        <dbReference type="Google" id="ProtNLM"/>
    </source>
</evidence>
<dbReference type="PANTHER" id="PTHR42812">
    <property type="entry name" value="BETA-XYLOSIDASE"/>
    <property type="match status" value="1"/>
</dbReference>
<organism evidence="8 10">
    <name type="scientific">Cercospora beticola</name>
    <name type="common">Sugarbeet leaf spot fungus</name>
    <dbReference type="NCBI Taxonomy" id="122368"/>
    <lineage>
        <taxon>Eukaryota</taxon>
        <taxon>Fungi</taxon>
        <taxon>Dikarya</taxon>
        <taxon>Ascomycota</taxon>
        <taxon>Pezizomycotina</taxon>
        <taxon>Dothideomycetes</taxon>
        <taxon>Dothideomycetidae</taxon>
        <taxon>Mycosphaerellales</taxon>
        <taxon>Mycosphaerellaceae</taxon>
        <taxon>Cercospora</taxon>
    </lineage>
</organism>